<dbReference type="Pfam" id="PF14360">
    <property type="entry name" value="PAP2_C"/>
    <property type="match status" value="1"/>
</dbReference>
<organism evidence="12 13">
    <name type="scientific">Ramazzottius varieornatus</name>
    <name type="common">Water bear</name>
    <name type="synonym">Tardigrade</name>
    <dbReference type="NCBI Taxonomy" id="947166"/>
    <lineage>
        <taxon>Eukaryota</taxon>
        <taxon>Metazoa</taxon>
        <taxon>Ecdysozoa</taxon>
        <taxon>Tardigrada</taxon>
        <taxon>Eutardigrada</taxon>
        <taxon>Parachela</taxon>
        <taxon>Hypsibioidea</taxon>
        <taxon>Ramazzottiidae</taxon>
        <taxon>Ramazzottius</taxon>
    </lineage>
</organism>
<dbReference type="SUPFAM" id="SSF47769">
    <property type="entry name" value="SAM/Pointed domain"/>
    <property type="match status" value="1"/>
</dbReference>
<evidence type="ECO:0000259" key="11">
    <source>
        <dbReference type="PROSITE" id="PS50105"/>
    </source>
</evidence>
<sequence>MDRVPANLRDVTVASWTIEDVSRWLELNGVALDVRELFREHEIDGFSLLRMTETDFRSPPLSIRKLGVIKRLYGAISVLKSTTIAKVDISKPGLPVAEDTNGGSKAVNDPVTANFAVLAAENISQASSSSSSSSGSETETEEALREKRERRKRRLSSVSAMTHGFTSHSQHRHLPPLKPDFGKAILAFAYFVSSTVITAFVMVIVHDRVPDMEKYPPLPDLILDNVPLIPWAFDMCEVATILLCLFWFAILVLHKHRFILMRRYFVLLGSIFLLRSVCMLITSMSVPGVHLKCSGKIFGDPAARFRQALTIVRGFGMSLQGVRACGDYMFSGHTVIITTLNFFITEYTPKRHRMIHLASWTLNLFGMFFILAAHEHYSIDVFIAFYISSRLFLYYHTLANTDIVRRHPRKTNLYFPLYAFFEADVYRVVPNEYEWPFTRKWPFTTMFQSTSASNLEKCH</sequence>
<evidence type="ECO:0000256" key="7">
    <source>
        <dbReference type="ARBA" id="ARBA00023098"/>
    </source>
</evidence>
<dbReference type="InterPro" id="IPR013761">
    <property type="entry name" value="SAM/pointed_sf"/>
</dbReference>
<name>A0A1D1VWC9_RAMVA</name>
<evidence type="ECO:0000256" key="6">
    <source>
        <dbReference type="ARBA" id="ARBA00022989"/>
    </source>
</evidence>
<comment type="caution">
    <text evidence="12">The sequence shown here is derived from an EMBL/GenBank/DDBJ whole genome shotgun (WGS) entry which is preliminary data.</text>
</comment>
<keyword evidence="3" id="KW-0808">Transferase</keyword>
<keyword evidence="8 10" id="KW-0472">Membrane</keyword>
<keyword evidence="6 10" id="KW-1133">Transmembrane helix</keyword>
<dbReference type="AlphaFoldDB" id="A0A1D1VWC9"/>
<feature type="transmembrane region" description="Helical" evidence="10">
    <location>
        <begin position="379"/>
        <end position="399"/>
    </location>
</feature>
<dbReference type="PANTHER" id="PTHR21290:SF25">
    <property type="entry name" value="SPHINGOMYELIN SYNTHASE-RELATED PROTEIN 1"/>
    <property type="match status" value="1"/>
</dbReference>
<feature type="transmembrane region" description="Helical" evidence="10">
    <location>
        <begin position="354"/>
        <end position="373"/>
    </location>
</feature>
<comment type="subcellular location">
    <subcellularLocation>
        <location evidence="1">Membrane</location>
        <topology evidence="1">Multi-pass membrane protein</topology>
    </subcellularLocation>
</comment>
<feature type="compositionally biased region" description="Low complexity" evidence="9">
    <location>
        <begin position="127"/>
        <end position="137"/>
    </location>
</feature>
<keyword evidence="5" id="KW-0746">Sphingolipid metabolism</keyword>
<feature type="domain" description="SAM" evidence="11">
    <location>
        <begin position="16"/>
        <end position="82"/>
    </location>
</feature>
<dbReference type="InterPro" id="IPR025749">
    <property type="entry name" value="Sphingomyelin_synth-like_dom"/>
</dbReference>
<dbReference type="Pfam" id="PF00536">
    <property type="entry name" value="SAM_1"/>
    <property type="match status" value="1"/>
</dbReference>
<feature type="transmembrane region" description="Helical" evidence="10">
    <location>
        <begin position="228"/>
        <end position="253"/>
    </location>
</feature>
<evidence type="ECO:0000256" key="10">
    <source>
        <dbReference type="SAM" id="Phobius"/>
    </source>
</evidence>
<keyword evidence="7" id="KW-0443">Lipid metabolism</keyword>
<evidence type="ECO:0000313" key="13">
    <source>
        <dbReference type="Proteomes" id="UP000186922"/>
    </source>
</evidence>
<dbReference type="SMART" id="SM00454">
    <property type="entry name" value="SAM"/>
    <property type="match status" value="1"/>
</dbReference>
<evidence type="ECO:0000256" key="2">
    <source>
        <dbReference type="ARBA" id="ARBA00005441"/>
    </source>
</evidence>
<dbReference type="GO" id="GO:0047493">
    <property type="term" value="F:ceramide cholinephosphotransferase activity"/>
    <property type="evidence" value="ECO:0007669"/>
    <property type="project" value="TreeGrafter"/>
</dbReference>
<evidence type="ECO:0000256" key="5">
    <source>
        <dbReference type="ARBA" id="ARBA00022919"/>
    </source>
</evidence>
<evidence type="ECO:0000256" key="9">
    <source>
        <dbReference type="SAM" id="MobiDB-lite"/>
    </source>
</evidence>
<keyword evidence="4 10" id="KW-0812">Transmembrane</keyword>
<evidence type="ECO:0000256" key="4">
    <source>
        <dbReference type="ARBA" id="ARBA00022692"/>
    </source>
</evidence>
<feature type="transmembrane region" description="Helical" evidence="10">
    <location>
        <begin position="265"/>
        <end position="286"/>
    </location>
</feature>
<dbReference type="PROSITE" id="PS50105">
    <property type="entry name" value="SAM_DOMAIN"/>
    <property type="match status" value="1"/>
</dbReference>
<dbReference type="InterPro" id="IPR001660">
    <property type="entry name" value="SAM"/>
</dbReference>
<evidence type="ECO:0000313" key="12">
    <source>
        <dbReference type="EMBL" id="GAV02919.1"/>
    </source>
</evidence>
<dbReference type="Gene3D" id="1.10.150.50">
    <property type="entry name" value="Transcription Factor, Ets-1"/>
    <property type="match status" value="1"/>
</dbReference>
<dbReference type="GO" id="GO:0005886">
    <property type="term" value="C:plasma membrane"/>
    <property type="evidence" value="ECO:0007669"/>
    <property type="project" value="TreeGrafter"/>
</dbReference>
<reference evidence="12 13" key="1">
    <citation type="journal article" date="2016" name="Nat. Commun.">
        <title>Extremotolerant tardigrade genome and improved radiotolerance of human cultured cells by tardigrade-unique protein.</title>
        <authorList>
            <person name="Hashimoto T."/>
            <person name="Horikawa D.D."/>
            <person name="Saito Y."/>
            <person name="Kuwahara H."/>
            <person name="Kozuka-Hata H."/>
            <person name="Shin-I T."/>
            <person name="Minakuchi Y."/>
            <person name="Ohishi K."/>
            <person name="Motoyama A."/>
            <person name="Aizu T."/>
            <person name="Enomoto A."/>
            <person name="Kondo K."/>
            <person name="Tanaka S."/>
            <person name="Hara Y."/>
            <person name="Koshikawa S."/>
            <person name="Sagara H."/>
            <person name="Miura T."/>
            <person name="Yokobori S."/>
            <person name="Miyagawa K."/>
            <person name="Suzuki Y."/>
            <person name="Kubo T."/>
            <person name="Oyama M."/>
            <person name="Kohara Y."/>
            <person name="Fujiyama A."/>
            <person name="Arakawa K."/>
            <person name="Katayama T."/>
            <person name="Toyoda A."/>
            <person name="Kunieda T."/>
        </authorList>
    </citation>
    <scope>NUCLEOTIDE SEQUENCE [LARGE SCALE GENOMIC DNA]</scope>
    <source>
        <strain evidence="12 13">YOKOZUNA-1</strain>
    </source>
</reference>
<feature type="region of interest" description="Disordered" evidence="9">
    <location>
        <begin position="126"/>
        <end position="159"/>
    </location>
</feature>
<protein>
    <recommendedName>
        <fullName evidence="11">SAM domain-containing protein</fullName>
    </recommendedName>
</protein>
<dbReference type="Proteomes" id="UP000186922">
    <property type="component" value="Unassembled WGS sequence"/>
</dbReference>
<proteinExistence type="inferred from homology"/>
<dbReference type="GO" id="GO:0033188">
    <property type="term" value="F:sphingomyelin synthase activity"/>
    <property type="evidence" value="ECO:0007669"/>
    <property type="project" value="TreeGrafter"/>
</dbReference>
<accession>A0A1D1VWC9</accession>
<dbReference type="STRING" id="947166.A0A1D1VWC9"/>
<dbReference type="OrthoDB" id="422827at2759"/>
<evidence type="ECO:0000256" key="8">
    <source>
        <dbReference type="ARBA" id="ARBA00023136"/>
    </source>
</evidence>
<dbReference type="InterPro" id="IPR045221">
    <property type="entry name" value="Sphingomyelin_synth-like"/>
</dbReference>
<gene>
    <name evidence="12" type="primary">RvY_13421-1</name>
    <name evidence="12" type="synonym">RvY_13421.1</name>
    <name evidence="12" type="ORF">RvY_13421</name>
</gene>
<dbReference type="GO" id="GO:0005789">
    <property type="term" value="C:endoplasmic reticulum membrane"/>
    <property type="evidence" value="ECO:0007669"/>
    <property type="project" value="TreeGrafter"/>
</dbReference>
<dbReference type="GO" id="GO:0000139">
    <property type="term" value="C:Golgi membrane"/>
    <property type="evidence" value="ECO:0007669"/>
    <property type="project" value="TreeGrafter"/>
</dbReference>
<dbReference type="PANTHER" id="PTHR21290">
    <property type="entry name" value="SPHINGOMYELIN SYNTHETASE"/>
    <property type="match status" value="1"/>
</dbReference>
<keyword evidence="13" id="KW-1185">Reference proteome</keyword>
<evidence type="ECO:0000256" key="3">
    <source>
        <dbReference type="ARBA" id="ARBA00022679"/>
    </source>
</evidence>
<comment type="similarity">
    <text evidence="2">Belongs to the sphingomyelin synthase family.</text>
</comment>
<feature type="transmembrane region" description="Helical" evidence="10">
    <location>
        <begin position="328"/>
        <end position="347"/>
    </location>
</feature>
<dbReference type="GO" id="GO:0046513">
    <property type="term" value="P:ceramide biosynthetic process"/>
    <property type="evidence" value="ECO:0007669"/>
    <property type="project" value="TreeGrafter"/>
</dbReference>
<dbReference type="EMBL" id="BDGG01000009">
    <property type="protein sequence ID" value="GAV02919.1"/>
    <property type="molecule type" value="Genomic_DNA"/>
</dbReference>
<evidence type="ECO:0000256" key="1">
    <source>
        <dbReference type="ARBA" id="ARBA00004141"/>
    </source>
</evidence>
<feature type="transmembrane region" description="Helical" evidence="10">
    <location>
        <begin position="184"/>
        <end position="205"/>
    </location>
</feature>